<protein>
    <submittedName>
        <fullName evidence="1">Uncharacterized protein</fullName>
    </submittedName>
</protein>
<accession>A0A644U8M6</accession>
<reference evidence="1" key="1">
    <citation type="submission" date="2019-08" db="EMBL/GenBank/DDBJ databases">
        <authorList>
            <person name="Kucharzyk K."/>
            <person name="Murdoch R.W."/>
            <person name="Higgins S."/>
            <person name="Loffler F."/>
        </authorList>
    </citation>
    <scope>NUCLEOTIDE SEQUENCE</scope>
</reference>
<evidence type="ECO:0000313" key="1">
    <source>
        <dbReference type="EMBL" id="MPL75280.1"/>
    </source>
</evidence>
<dbReference type="AlphaFoldDB" id="A0A644U8M6"/>
<gene>
    <name evidence="1" type="ORF">SDC9_21104</name>
</gene>
<comment type="caution">
    <text evidence="1">The sequence shown here is derived from an EMBL/GenBank/DDBJ whole genome shotgun (WGS) entry which is preliminary data.</text>
</comment>
<dbReference type="EMBL" id="VSSQ01000087">
    <property type="protein sequence ID" value="MPL75280.1"/>
    <property type="molecule type" value="Genomic_DNA"/>
</dbReference>
<proteinExistence type="predicted"/>
<organism evidence="1">
    <name type="scientific">bioreactor metagenome</name>
    <dbReference type="NCBI Taxonomy" id="1076179"/>
    <lineage>
        <taxon>unclassified sequences</taxon>
        <taxon>metagenomes</taxon>
        <taxon>ecological metagenomes</taxon>
    </lineage>
</organism>
<name>A0A644U8M6_9ZZZZ</name>
<sequence>MVARYNESLGINEIMGRVYALTGSNWIDSGAVATLPGGGGAGTARAGMEEGMGSYSLSGFPSIKDLSLESLKYNIMDKVFEKAGVTADNFEPDDIDYFIQGIGVGIDDNLTFGFLQSRGFLETAYDEYFFVSGKVITDATFLAFYIDLAGGSAAAGAYLFAQAEVTAAAGGLAMAGGVTAPAGVVIEVGSLGSLAGSAGCGIVAGLATKAAIKSEGFLQASKNFASNLPAQNAGNFRKGLSHLTGTTPADSHAHHNLPQKFRKFFNQFKSQGLNIHDPRYGSWVEARKHLSEARAFNKDWENWIVERPNATLQQVLDKARELAAKYGYVIHF</sequence>